<dbReference type="SUPFAM" id="SSF55298">
    <property type="entry name" value="YjgF-like"/>
    <property type="match status" value="1"/>
</dbReference>
<protein>
    <submittedName>
        <fullName evidence="2">RidA family protein</fullName>
    </submittedName>
</protein>
<gene>
    <name evidence="2" type="ORF">FYJ44_02345</name>
</gene>
<sequence>MPITRYGTPAKAGALPFSKAVEADGWLYVSGQVPRDADGEIVSGSMTVQARAALANLKAALVLAGYGLEDVVRVNVFIDDPRDFAQFNKVYAEFFTPEHAPARVCVQAAMMSDLRVEVDCVAYRDKA</sequence>
<evidence type="ECO:0000256" key="1">
    <source>
        <dbReference type="ARBA" id="ARBA00010552"/>
    </source>
</evidence>
<comment type="caution">
    <text evidence="2">The sequence shown here is derived from an EMBL/GenBank/DDBJ whole genome shotgun (WGS) entry which is preliminary data.</text>
</comment>
<dbReference type="Pfam" id="PF01042">
    <property type="entry name" value="Ribonuc_L-PSP"/>
    <property type="match status" value="1"/>
</dbReference>
<dbReference type="EMBL" id="VUMH01000002">
    <property type="protein sequence ID" value="MSS26902.1"/>
    <property type="molecule type" value="Genomic_DNA"/>
</dbReference>
<dbReference type="PANTHER" id="PTHR11803">
    <property type="entry name" value="2-IMINOBUTANOATE/2-IMINOPROPANOATE DEAMINASE RIDA"/>
    <property type="match status" value="1"/>
</dbReference>
<dbReference type="AlphaFoldDB" id="A0A6L5XIH9"/>
<dbReference type="PANTHER" id="PTHR11803:SF58">
    <property type="entry name" value="PROTEIN HMF1-RELATED"/>
    <property type="match status" value="1"/>
</dbReference>
<keyword evidence="3" id="KW-1185">Reference proteome</keyword>
<dbReference type="CDD" id="cd00448">
    <property type="entry name" value="YjgF_YER057c_UK114_family"/>
    <property type="match status" value="1"/>
</dbReference>
<evidence type="ECO:0000313" key="3">
    <source>
        <dbReference type="Proteomes" id="UP000477488"/>
    </source>
</evidence>
<dbReference type="GO" id="GO:0019239">
    <property type="term" value="F:deaminase activity"/>
    <property type="evidence" value="ECO:0007669"/>
    <property type="project" value="TreeGrafter"/>
</dbReference>
<dbReference type="Proteomes" id="UP000477488">
    <property type="component" value="Unassembled WGS sequence"/>
</dbReference>
<dbReference type="RefSeq" id="WP_154508791.1">
    <property type="nucleotide sequence ID" value="NZ_DBFWWU010000134.1"/>
</dbReference>
<name>A0A6L5XIH9_9BACT</name>
<dbReference type="InterPro" id="IPR035959">
    <property type="entry name" value="RutC-like_sf"/>
</dbReference>
<dbReference type="InterPro" id="IPR006175">
    <property type="entry name" value="YjgF/YER057c/UK114"/>
</dbReference>
<reference evidence="2 3" key="1">
    <citation type="submission" date="2019-09" db="EMBL/GenBank/DDBJ databases">
        <title>In-depth cultivation of the pig gut microbiome towards novel bacterial diversity and tailored functional studies.</title>
        <authorList>
            <person name="Wylensek D."/>
            <person name="Hitch T.C.A."/>
            <person name="Clavel T."/>
        </authorList>
    </citation>
    <scope>NUCLEOTIDE SEQUENCE [LARGE SCALE GENOMIC DNA]</scope>
    <source>
        <strain evidence="2 3">PG-178-WT-4</strain>
    </source>
</reference>
<organism evidence="2 3">
    <name type="scientific">Desulfovibrio porci</name>
    <dbReference type="NCBI Taxonomy" id="2605782"/>
    <lineage>
        <taxon>Bacteria</taxon>
        <taxon>Pseudomonadati</taxon>
        <taxon>Thermodesulfobacteriota</taxon>
        <taxon>Desulfovibrionia</taxon>
        <taxon>Desulfovibrionales</taxon>
        <taxon>Desulfovibrionaceae</taxon>
        <taxon>Desulfovibrio</taxon>
    </lineage>
</organism>
<dbReference type="GO" id="GO:0005829">
    <property type="term" value="C:cytosol"/>
    <property type="evidence" value="ECO:0007669"/>
    <property type="project" value="TreeGrafter"/>
</dbReference>
<dbReference type="Gene3D" id="3.30.1330.40">
    <property type="entry name" value="RutC-like"/>
    <property type="match status" value="1"/>
</dbReference>
<proteinExistence type="inferred from homology"/>
<evidence type="ECO:0000313" key="2">
    <source>
        <dbReference type="EMBL" id="MSS26902.1"/>
    </source>
</evidence>
<dbReference type="FunFam" id="3.30.1330.40:FF:000001">
    <property type="entry name" value="L-PSP family endoribonuclease"/>
    <property type="match status" value="1"/>
</dbReference>
<comment type="similarity">
    <text evidence="1">Belongs to the RutC family.</text>
</comment>
<accession>A0A6L5XIH9</accession>